<feature type="coiled-coil region" evidence="2">
    <location>
        <begin position="77"/>
        <end position="118"/>
    </location>
</feature>
<protein>
    <recommendedName>
        <fullName evidence="4">DUF4200 domain-containing protein</fullName>
    </recommendedName>
</protein>
<feature type="region of interest" description="Disordered" evidence="3">
    <location>
        <begin position="179"/>
        <end position="207"/>
    </location>
</feature>
<feature type="region of interest" description="Disordered" evidence="3">
    <location>
        <begin position="391"/>
        <end position="417"/>
    </location>
</feature>
<feature type="domain" description="DUF4200" evidence="4">
    <location>
        <begin position="69"/>
        <end position="173"/>
    </location>
</feature>
<dbReference type="Proteomes" id="UP000264800">
    <property type="component" value="Unplaced"/>
</dbReference>
<dbReference type="InterPro" id="IPR051147">
    <property type="entry name" value="CFAP_domain-containing"/>
</dbReference>
<evidence type="ECO:0000256" key="2">
    <source>
        <dbReference type="SAM" id="Coils"/>
    </source>
</evidence>
<evidence type="ECO:0000256" key="3">
    <source>
        <dbReference type="SAM" id="MobiDB-lite"/>
    </source>
</evidence>
<reference evidence="5" key="1">
    <citation type="submission" date="2025-08" db="UniProtKB">
        <authorList>
            <consortium name="Ensembl"/>
        </authorList>
    </citation>
    <scope>IDENTIFICATION</scope>
</reference>
<dbReference type="GO" id="GO:0005856">
    <property type="term" value="C:cytoskeleton"/>
    <property type="evidence" value="ECO:0007669"/>
    <property type="project" value="UniProtKB-ARBA"/>
</dbReference>
<evidence type="ECO:0000259" key="4">
    <source>
        <dbReference type="Pfam" id="PF13863"/>
    </source>
</evidence>
<dbReference type="STRING" id="37003.ENSKMAP00000008550"/>
<organism evidence="5 6">
    <name type="scientific">Kryptolebias marmoratus</name>
    <name type="common">Mangrove killifish</name>
    <name type="synonym">Rivulus marmoratus</name>
    <dbReference type="NCBI Taxonomy" id="37003"/>
    <lineage>
        <taxon>Eukaryota</taxon>
        <taxon>Metazoa</taxon>
        <taxon>Chordata</taxon>
        <taxon>Craniata</taxon>
        <taxon>Vertebrata</taxon>
        <taxon>Euteleostomi</taxon>
        <taxon>Actinopterygii</taxon>
        <taxon>Neopterygii</taxon>
        <taxon>Teleostei</taxon>
        <taxon>Neoteleostei</taxon>
        <taxon>Acanthomorphata</taxon>
        <taxon>Ovalentaria</taxon>
        <taxon>Atherinomorphae</taxon>
        <taxon>Cyprinodontiformes</taxon>
        <taxon>Rivulidae</taxon>
        <taxon>Kryptolebias</taxon>
    </lineage>
</organism>
<accession>A0A3Q2ZYS2</accession>
<feature type="compositionally biased region" description="Basic and acidic residues" evidence="3">
    <location>
        <begin position="189"/>
        <end position="199"/>
    </location>
</feature>
<proteinExistence type="predicted"/>
<reference evidence="5" key="2">
    <citation type="submission" date="2025-09" db="UniProtKB">
        <authorList>
            <consortium name="Ensembl"/>
        </authorList>
    </citation>
    <scope>IDENTIFICATION</scope>
</reference>
<feature type="coiled-coil region" evidence="2">
    <location>
        <begin position="269"/>
        <end position="314"/>
    </location>
</feature>
<evidence type="ECO:0000256" key="1">
    <source>
        <dbReference type="ARBA" id="ARBA00023054"/>
    </source>
</evidence>
<sequence length="453" mass="53436">MALPIEEKTTHAARMMAKLKNELVGELEVENERKKILKQVRSETVLPKQTLSTHEPNFATMKRGTRGLSLMSKRSEMMKMDKVVAKEERKLKQLESTIEQDNQRLEEFLKENERKSVEARTLFEREDKLKQEKNIEIKKLAAEIGTIRSEISKFEEILIDYKRYEEFLFKISPPEWQHEHKNKTSKAKVVSEKDGRVDQNEEPQEMAARTGKSSIFYSSSKTWYQKYRPGCLQLKLYFTDPQQLLNLMTELTEQNLSLIQNSARVEEVLEELRRSTETTRRNIEGEEEQIVLQRNELKQRIHKEEERGSALQQMIQLHVSLSTEERVRNQNMLCWTLGEKVGEVHCSCVGDRMTNLSTLEKMADIENLLYSVLQSLESIPEVKLQRIKKIKDSEKRSRQREEKQREQSEKQKERMRRYLERSLADSKKIVTQHSFLKFTLPPVSEFIINSFLP</sequence>
<dbReference type="PANTHER" id="PTHR21683">
    <property type="entry name" value="COILED-COIL DOMAIN-CONTAINING PROTEIN 42 LIKE-2-LIKE-RELATED"/>
    <property type="match status" value="1"/>
</dbReference>
<dbReference type="GeneTree" id="ENSGT00940000167349"/>
<dbReference type="Pfam" id="PF13863">
    <property type="entry name" value="DUF4200"/>
    <property type="match status" value="1"/>
</dbReference>
<evidence type="ECO:0000313" key="6">
    <source>
        <dbReference type="Proteomes" id="UP000264800"/>
    </source>
</evidence>
<dbReference type="PANTHER" id="PTHR21683:SF3">
    <property type="entry name" value="CILIA AND FLAGELLA ASSOCIATED PROTEIN 100"/>
    <property type="match status" value="1"/>
</dbReference>
<evidence type="ECO:0000313" key="5">
    <source>
        <dbReference type="Ensembl" id="ENSKMAP00000008550.1"/>
    </source>
</evidence>
<dbReference type="AlphaFoldDB" id="A0A3Q2ZYS2"/>
<keyword evidence="6" id="KW-1185">Reference proteome</keyword>
<name>A0A3Q2ZYS2_KRYMA</name>
<dbReference type="InterPro" id="IPR025252">
    <property type="entry name" value="DUF4200"/>
</dbReference>
<keyword evidence="1 2" id="KW-0175">Coiled coil</keyword>
<dbReference type="OMA" id="GRIKMEK"/>
<dbReference type="Ensembl" id="ENSKMAT00000008681.1">
    <property type="protein sequence ID" value="ENSKMAP00000008550.1"/>
    <property type="gene ID" value="ENSKMAG00000006417.1"/>
</dbReference>